<dbReference type="GO" id="GO:0008270">
    <property type="term" value="F:zinc ion binding"/>
    <property type="evidence" value="ECO:0007669"/>
    <property type="project" value="UniProtKB-KW"/>
</dbReference>
<evidence type="ECO:0000256" key="2">
    <source>
        <dbReference type="ARBA" id="ARBA00022737"/>
    </source>
</evidence>
<dbReference type="InterPro" id="IPR013083">
    <property type="entry name" value="Znf_RING/FYVE/PHD"/>
</dbReference>
<dbReference type="Gene3D" id="3.30.40.10">
    <property type="entry name" value="Zinc/RING finger domain, C3HC4 (zinc finger)"/>
    <property type="match status" value="1"/>
</dbReference>
<feature type="compositionally biased region" description="Basic and acidic residues" evidence="8">
    <location>
        <begin position="817"/>
        <end position="830"/>
    </location>
</feature>
<dbReference type="InterPro" id="IPR000210">
    <property type="entry name" value="BTB/POZ_dom"/>
</dbReference>
<evidence type="ECO:0000256" key="3">
    <source>
        <dbReference type="ARBA" id="ARBA00022771"/>
    </source>
</evidence>
<keyword evidence="12" id="KW-1185">Reference proteome</keyword>
<feature type="compositionally biased region" description="Polar residues" evidence="8">
    <location>
        <begin position="854"/>
        <end position="864"/>
    </location>
</feature>
<dbReference type="SMART" id="SM00064">
    <property type="entry name" value="FYVE"/>
    <property type="match status" value="1"/>
</dbReference>
<evidence type="ECO:0000259" key="10">
    <source>
        <dbReference type="PROSITE" id="PS50178"/>
    </source>
</evidence>
<dbReference type="EMBL" id="JAGTXO010000069">
    <property type="protein sequence ID" value="KAG8457483.1"/>
    <property type="molecule type" value="Genomic_DNA"/>
</dbReference>
<feature type="compositionally biased region" description="Pro residues" evidence="8">
    <location>
        <begin position="799"/>
        <end position="812"/>
    </location>
</feature>
<gene>
    <name evidence="11" type="ORF">KFE25_003787</name>
</gene>
<evidence type="ECO:0000256" key="8">
    <source>
        <dbReference type="SAM" id="MobiDB-lite"/>
    </source>
</evidence>
<feature type="repeat" description="ANK" evidence="6">
    <location>
        <begin position="716"/>
        <end position="753"/>
    </location>
</feature>
<dbReference type="InterPro" id="IPR000306">
    <property type="entry name" value="Znf_FYVE"/>
</dbReference>
<dbReference type="CDD" id="cd18186">
    <property type="entry name" value="BTB_POZ_ZBTB_KLHL-like"/>
    <property type="match status" value="1"/>
</dbReference>
<feature type="region of interest" description="Disordered" evidence="8">
    <location>
        <begin position="1015"/>
        <end position="1050"/>
    </location>
</feature>
<dbReference type="SUPFAM" id="SSF54695">
    <property type="entry name" value="POZ domain"/>
    <property type="match status" value="1"/>
</dbReference>
<dbReference type="OrthoDB" id="660555at2759"/>
<evidence type="ECO:0000256" key="1">
    <source>
        <dbReference type="ARBA" id="ARBA00022723"/>
    </source>
</evidence>
<feature type="compositionally biased region" description="Acidic residues" evidence="8">
    <location>
        <begin position="831"/>
        <end position="845"/>
    </location>
</feature>
<dbReference type="InterPro" id="IPR017455">
    <property type="entry name" value="Znf_FYVE-rel"/>
</dbReference>
<feature type="repeat" description="ANK" evidence="6">
    <location>
        <begin position="754"/>
        <end position="786"/>
    </location>
</feature>
<dbReference type="InterPro" id="IPR011333">
    <property type="entry name" value="SKP1/BTB/POZ_sf"/>
</dbReference>
<reference evidence="11" key="1">
    <citation type="submission" date="2021-05" db="EMBL/GenBank/DDBJ databases">
        <title>The genome of the haptophyte Pavlova lutheri (Diacronema luteri, Pavlovales) - a model for lipid biosynthesis in eukaryotic algae.</title>
        <authorList>
            <person name="Hulatt C.J."/>
            <person name="Posewitz M.C."/>
        </authorList>
    </citation>
    <scope>NUCLEOTIDE SEQUENCE</scope>
    <source>
        <strain evidence="11">NIVA-4/92</strain>
    </source>
</reference>
<dbReference type="SMART" id="SM00225">
    <property type="entry name" value="BTB"/>
    <property type="match status" value="1"/>
</dbReference>
<keyword evidence="1" id="KW-0479">Metal-binding</keyword>
<keyword evidence="3 7" id="KW-0863">Zinc-finger</keyword>
<feature type="repeat" description="ANK" evidence="6">
    <location>
        <begin position="613"/>
        <end position="645"/>
    </location>
</feature>
<feature type="compositionally biased region" description="Low complexity" evidence="8">
    <location>
        <begin position="866"/>
        <end position="876"/>
    </location>
</feature>
<dbReference type="Proteomes" id="UP000751190">
    <property type="component" value="Unassembled WGS sequence"/>
</dbReference>
<dbReference type="OMA" id="AQENHIV"/>
<dbReference type="Pfam" id="PF12796">
    <property type="entry name" value="Ank_2"/>
    <property type="match status" value="2"/>
</dbReference>
<dbReference type="SUPFAM" id="SSF48403">
    <property type="entry name" value="Ankyrin repeat"/>
    <property type="match status" value="2"/>
</dbReference>
<dbReference type="PROSITE" id="PS50097">
    <property type="entry name" value="BTB"/>
    <property type="match status" value="1"/>
</dbReference>
<evidence type="ECO:0000256" key="7">
    <source>
        <dbReference type="PROSITE-ProRule" id="PRU00091"/>
    </source>
</evidence>
<evidence type="ECO:0000256" key="4">
    <source>
        <dbReference type="ARBA" id="ARBA00022833"/>
    </source>
</evidence>
<dbReference type="InterPro" id="IPR011011">
    <property type="entry name" value="Znf_FYVE_PHD"/>
</dbReference>
<feature type="compositionally biased region" description="Basic and acidic residues" evidence="8">
    <location>
        <begin position="1027"/>
        <end position="1040"/>
    </location>
</feature>
<dbReference type="SMART" id="SM00248">
    <property type="entry name" value="ANK"/>
    <property type="match status" value="8"/>
</dbReference>
<dbReference type="PROSITE" id="PS50178">
    <property type="entry name" value="ZF_FYVE"/>
    <property type="match status" value="1"/>
</dbReference>
<feature type="repeat" description="ANK" evidence="6">
    <location>
        <begin position="681"/>
        <end position="714"/>
    </location>
</feature>
<dbReference type="PROSITE" id="PS50088">
    <property type="entry name" value="ANK_REPEAT"/>
    <property type="match status" value="5"/>
</dbReference>
<accession>A0A8J5X6Y2</accession>
<dbReference type="AlphaFoldDB" id="A0A8J5X6Y2"/>
<keyword evidence="5 6" id="KW-0040">ANK repeat</keyword>
<evidence type="ECO:0000256" key="6">
    <source>
        <dbReference type="PROSITE-ProRule" id="PRU00023"/>
    </source>
</evidence>
<dbReference type="Gene3D" id="3.30.710.10">
    <property type="entry name" value="Potassium Channel Kv1.1, Chain A"/>
    <property type="match status" value="1"/>
</dbReference>
<proteinExistence type="predicted"/>
<feature type="repeat" description="ANK" evidence="6">
    <location>
        <begin position="646"/>
        <end position="680"/>
    </location>
</feature>
<sequence>MAAAESSFVSDLRVGLRELCAEPLHSDVVIVAEGGRRIRAHRVVLSLRSAHLRALLAQAGSRGDDGEPATVVLEGVRHAVAQMLVRYLYTDELECGPCAPAELLQLAALAEQCGCAHAAARAESELLARLNAANAAELLASAAECGAVPRLFASAVRLLATGVPRAPPPGGAAACARAARAERLAPLGARLAAAVYRQRQPSAPLVEAALDGRADALAELLSCGEAPDAASAGGRGLRALGAALSCGRVELAHRLVERGASVDAPSVPHGNSCLHNAALHAAGRFPPSGAWQCSPHDATEPLPPQWAQPAVGVRAARWLLARGACANALNLVGQTPLDALVHAATADALAAPPPVARPPADGAAAAAAAAAAARREACELLLGAGGVNRLCDEAGETLWHAAARHGQGALLQRLLLADSTQLDARDERGSSALFVALRHRQHNAARVLLHAGAWATSSDCDGFSAMEYVLFGPEARATATAAGARADGADGADDDNVAAAGGGGGEDGGAGAVEARLRMAALLLELGLPLPRLPPDASGAPLAAGACEGVGALLHGAVLLDGAGGQSALPDSLAAFLVHYAAQSAPTYDVSAPADQPAGARALGGALEPRAAGARTPLHVASARGNVKALHHLLLARADPNARDALGATALHLAAAPLRSCGGATLLLISHGAHVHATDARGRTPLHAAAAARAPLRPMRILLEANADINARCTADGWTPLHVLAHCAREAAWTEALRALLVEHGARLDLADRAGQTAAHLAAARGRVRLLQQLVLHGAPLHLPDEAGRTPLDCLALPAPVPPAPAPAPPSARRPAAPRDDARARPRADGDEGEGEGEGEGEDEMSGSHAAPTNARSANGSAGSTAHGPAPAASEARARELAAAAAAAAAADGSARAASAAVARVQRAVLACIRQPPLWLPDVAVRCCQLCSKAFGPATRRHHCRHCGRILCDSCSAHRAPIGKFGAHAPLRVCDACADVLAAERRAAQPHAPPPLRSTATGAAAGEALAAALAAVDGAPPPPPRAAGDDGVRPGRDPSPPRRLGAGAPRVIDVDELEGLFD</sequence>
<evidence type="ECO:0008006" key="13">
    <source>
        <dbReference type="Google" id="ProtNLM"/>
    </source>
</evidence>
<comment type="caution">
    <text evidence="11">The sequence shown here is derived from an EMBL/GenBank/DDBJ whole genome shotgun (WGS) entry which is preliminary data.</text>
</comment>
<evidence type="ECO:0000313" key="11">
    <source>
        <dbReference type="EMBL" id="KAG8457483.1"/>
    </source>
</evidence>
<feature type="domain" description="FYVE-type" evidence="10">
    <location>
        <begin position="922"/>
        <end position="982"/>
    </location>
</feature>
<dbReference type="InterPro" id="IPR002110">
    <property type="entry name" value="Ankyrin_rpt"/>
</dbReference>
<evidence type="ECO:0000259" key="9">
    <source>
        <dbReference type="PROSITE" id="PS50097"/>
    </source>
</evidence>
<evidence type="ECO:0000313" key="12">
    <source>
        <dbReference type="Proteomes" id="UP000751190"/>
    </source>
</evidence>
<dbReference type="InterPro" id="IPR036770">
    <property type="entry name" value="Ankyrin_rpt-contain_sf"/>
</dbReference>
<dbReference type="Pfam" id="PF00651">
    <property type="entry name" value="BTB"/>
    <property type="match status" value="1"/>
</dbReference>
<dbReference type="PANTHER" id="PTHR24198:SF165">
    <property type="entry name" value="ANKYRIN REPEAT-CONTAINING PROTEIN-RELATED"/>
    <property type="match status" value="1"/>
</dbReference>
<dbReference type="Pfam" id="PF00023">
    <property type="entry name" value="Ank"/>
    <property type="match status" value="1"/>
</dbReference>
<keyword evidence="4" id="KW-0862">Zinc</keyword>
<dbReference type="Pfam" id="PF01363">
    <property type="entry name" value="FYVE"/>
    <property type="match status" value="1"/>
</dbReference>
<evidence type="ECO:0000256" key="5">
    <source>
        <dbReference type="ARBA" id="ARBA00023043"/>
    </source>
</evidence>
<feature type="domain" description="BTB" evidence="9">
    <location>
        <begin position="26"/>
        <end position="97"/>
    </location>
</feature>
<dbReference type="Gene3D" id="1.25.40.20">
    <property type="entry name" value="Ankyrin repeat-containing domain"/>
    <property type="match status" value="3"/>
</dbReference>
<dbReference type="PROSITE" id="PS50297">
    <property type="entry name" value="ANK_REP_REGION"/>
    <property type="match status" value="3"/>
</dbReference>
<dbReference type="PANTHER" id="PTHR24198">
    <property type="entry name" value="ANKYRIN REPEAT AND PROTEIN KINASE DOMAIN-CONTAINING PROTEIN"/>
    <property type="match status" value="1"/>
</dbReference>
<protein>
    <recommendedName>
        <fullName evidence="13">Ankyrin repeat and FYVE domain-containing protein 1</fullName>
    </recommendedName>
</protein>
<dbReference type="SUPFAM" id="SSF57903">
    <property type="entry name" value="FYVE/PHD zinc finger"/>
    <property type="match status" value="1"/>
</dbReference>
<organism evidence="11 12">
    <name type="scientific">Diacronema lutheri</name>
    <name type="common">Unicellular marine alga</name>
    <name type="synonym">Monochrysis lutheri</name>
    <dbReference type="NCBI Taxonomy" id="2081491"/>
    <lineage>
        <taxon>Eukaryota</taxon>
        <taxon>Haptista</taxon>
        <taxon>Haptophyta</taxon>
        <taxon>Pavlovophyceae</taxon>
        <taxon>Pavlovales</taxon>
        <taxon>Pavlovaceae</taxon>
        <taxon>Diacronema</taxon>
    </lineage>
</organism>
<keyword evidence="2" id="KW-0677">Repeat</keyword>
<name>A0A8J5X6Y2_DIALT</name>
<feature type="region of interest" description="Disordered" evidence="8">
    <location>
        <begin position="794"/>
        <end position="876"/>
    </location>
</feature>